<evidence type="ECO:0000256" key="3">
    <source>
        <dbReference type="ARBA" id="ARBA00023163"/>
    </source>
</evidence>
<dbReference type="GO" id="GO:0003677">
    <property type="term" value="F:DNA binding"/>
    <property type="evidence" value="ECO:0007669"/>
    <property type="project" value="UniProtKB-KW"/>
</dbReference>
<dbReference type="Gene3D" id="1.10.10.10">
    <property type="entry name" value="Winged helix-like DNA-binding domain superfamily/Winged helix DNA-binding domain"/>
    <property type="match status" value="1"/>
</dbReference>
<dbReference type="CDD" id="cd05013">
    <property type="entry name" value="SIS_RpiR"/>
    <property type="match status" value="1"/>
</dbReference>
<keyword evidence="3" id="KW-0804">Transcription</keyword>
<dbReference type="GO" id="GO:0097367">
    <property type="term" value="F:carbohydrate derivative binding"/>
    <property type="evidence" value="ECO:0007669"/>
    <property type="project" value="InterPro"/>
</dbReference>
<sequence>MTNIDIVNMLREISGSDTGANSRLARIILEDVDFASRAAIADLAARAEVSEPTVTRFCRSLGFDGMRDFKHKLAQIMVLGGPYLYPRPVETDDSSDRVAEAITAGIERAIALVRSHLTRDDITRILPALVAAKQVTVFGSGGVSSLGAIEMQTRLFRLGIPIVAQTDGQLQRMIAAISGPEHVIVAISVSGQVQSIVESIELARQYGVTTIAITKPGSRLAASAQIVLPFLVPPDDYLYKPTPARYALLFIIDLIATAVAEHIGPDVLEKLRRVRVALSGINSDDPIWPIGD</sequence>
<reference evidence="7" key="1">
    <citation type="submission" date="2016-10" db="EMBL/GenBank/DDBJ databases">
        <authorList>
            <person name="Varghese N."/>
            <person name="Submissions S."/>
        </authorList>
    </citation>
    <scope>NUCLEOTIDE SEQUENCE [LARGE SCALE GENOMIC DNA]</scope>
    <source>
        <strain evidence="7">DSM 26424</strain>
    </source>
</reference>
<dbReference type="EMBL" id="FNEJ01000005">
    <property type="protein sequence ID" value="SDI45908.1"/>
    <property type="molecule type" value="Genomic_DNA"/>
</dbReference>
<dbReference type="SUPFAM" id="SSF53697">
    <property type="entry name" value="SIS domain"/>
    <property type="match status" value="1"/>
</dbReference>
<evidence type="ECO:0000259" key="5">
    <source>
        <dbReference type="PROSITE" id="PS51464"/>
    </source>
</evidence>
<organism evidence="6 7">
    <name type="scientific">Salipiger marinus</name>
    <dbReference type="NCBI Taxonomy" id="555512"/>
    <lineage>
        <taxon>Bacteria</taxon>
        <taxon>Pseudomonadati</taxon>
        <taxon>Pseudomonadota</taxon>
        <taxon>Alphaproteobacteria</taxon>
        <taxon>Rhodobacterales</taxon>
        <taxon>Roseobacteraceae</taxon>
        <taxon>Salipiger</taxon>
    </lineage>
</organism>
<keyword evidence="7" id="KW-1185">Reference proteome</keyword>
<dbReference type="Pfam" id="PF01380">
    <property type="entry name" value="SIS"/>
    <property type="match status" value="1"/>
</dbReference>
<dbReference type="PANTHER" id="PTHR30514">
    <property type="entry name" value="GLUCOKINASE"/>
    <property type="match status" value="1"/>
</dbReference>
<dbReference type="InterPro" id="IPR001347">
    <property type="entry name" value="SIS_dom"/>
</dbReference>
<keyword evidence="2" id="KW-0238">DNA-binding</keyword>
<keyword evidence="1" id="KW-0805">Transcription regulation</keyword>
<dbReference type="Proteomes" id="UP000199093">
    <property type="component" value="Unassembled WGS sequence"/>
</dbReference>
<evidence type="ECO:0000256" key="2">
    <source>
        <dbReference type="ARBA" id="ARBA00023125"/>
    </source>
</evidence>
<dbReference type="GO" id="GO:0003700">
    <property type="term" value="F:DNA-binding transcription factor activity"/>
    <property type="evidence" value="ECO:0007669"/>
    <property type="project" value="InterPro"/>
</dbReference>
<evidence type="ECO:0000313" key="7">
    <source>
        <dbReference type="Proteomes" id="UP000199093"/>
    </source>
</evidence>
<dbReference type="InterPro" id="IPR036388">
    <property type="entry name" value="WH-like_DNA-bd_sf"/>
</dbReference>
<evidence type="ECO:0000256" key="1">
    <source>
        <dbReference type="ARBA" id="ARBA00023015"/>
    </source>
</evidence>
<dbReference type="PROSITE" id="PS51071">
    <property type="entry name" value="HTH_RPIR"/>
    <property type="match status" value="1"/>
</dbReference>
<dbReference type="SUPFAM" id="SSF46689">
    <property type="entry name" value="Homeodomain-like"/>
    <property type="match status" value="1"/>
</dbReference>
<accession>A0A1G8KR52</accession>
<dbReference type="RefSeq" id="WP_089845268.1">
    <property type="nucleotide sequence ID" value="NZ_FNEJ01000005.1"/>
</dbReference>
<dbReference type="STRING" id="555512.SAMN04487993_100529"/>
<dbReference type="PROSITE" id="PS51464">
    <property type="entry name" value="SIS"/>
    <property type="match status" value="1"/>
</dbReference>
<feature type="domain" description="HTH rpiR-type" evidence="4">
    <location>
        <begin position="4"/>
        <end position="80"/>
    </location>
</feature>
<protein>
    <submittedName>
        <fullName evidence="6">Transcriptional regulator, RpiR family</fullName>
    </submittedName>
</protein>
<dbReference type="OrthoDB" id="8582409at2"/>
<dbReference type="InterPro" id="IPR009057">
    <property type="entry name" value="Homeodomain-like_sf"/>
</dbReference>
<dbReference type="Gene3D" id="3.40.50.10490">
    <property type="entry name" value="Glucose-6-phosphate isomerase like protein, domain 1"/>
    <property type="match status" value="1"/>
</dbReference>
<proteinExistence type="predicted"/>
<feature type="domain" description="SIS" evidence="5">
    <location>
        <begin position="125"/>
        <end position="265"/>
    </location>
</feature>
<dbReference type="GO" id="GO:1901135">
    <property type="term" value="P:carbohydrate derivative metabolic process"/>
    <property type="evidence" value="ECO:0007669"/>
    <property type="project" value="InterPro"/>
</dbReference>
<name>A0A1G8KR52_9RHOB</name>
<dbReference type="AlphaFoldDB" id="A0A1G8KR52"/>
<gene>
    <name evidence="6" type="ORF">SAMN04487993_100529</name>
</gene>
<dbReference type="Pfam" id="PF01418">
    <property type="entry name" value="HTH_6"/>
    <property type="match status" value="1"/>
</dbReference>
<dbReference type="InterPro" id="IPR000281">
    <property type="entry name" value="HTH_RpiR"/>
</dbReference>
<dbReference type="InterPro" id="IPR046348">
    <property type="entry name" value="SIS_dom_sf"/>
</dbReference>
<evidence type="ECO:0000259" key="4">
    <source>
        <dbReference type="PROSITE" id="PS51071"/>
    </source>
</evidence>
<dbReference type="PANTHER" id="PTHR30514:SF1">
    <property type="entry name" value="HTH-TYPE TRANSCRIPTIONAL REGULATOR HEXR-RELATED"/>
    <property type="match status" value="1"/>
</dbReference>
<dbReference type="InterPro" id="IPR047640">
    <property type="entry name" value="RpiR-like"/>
</dbReference>
<evidence type="ECO:0000313" key="6">
    <source>
        <dbReference type="EMBL" id="SDI45908.1"/>
    </source>
</evidence>
<dbReference type="InterPro" id="IPR035472">
    <property type="entry name" value="RpiR-like_SIS"/>
</dbReference>